<reference evidence="2" key="2">
    <citation type="journal article" date="2021" name="PeerJ">
        <title>Extensive microbial diversity within the chicken gut microbiome revealed by metagenomics and culture.</title>
        <authorList>
            <person name="Gilroy R."/>
            <person name="Ravi A."/>
            <person name="Getino M."/>
            <person name="Pursley I."/>
            <person name="Horton D.L."/>
            <person name="Alikhan N.F."/>
            <person name="Baker D."/>
            <person name="Gharbi K."/>
            <person name="Hall N."/>
            <person name="Watson M."/>
            <person name="Adriaenssens E.M."/>
            <person name="Foster-Nyarko E."/>
            <person name="Jarju S."/>
            <person name="Secka A."/>
            <person name="Antonio M."/>
            <person name="Oren A."/>
            <person name="Chaudhuri R.R."/>
            <person name="La Ragione R."/>
            <person name="Hildebrand F."/>
            <person name="Pallen M.J."/>
        </authorList>
    </citation>
    <scope>NUCLEOTIDE SEQUENCE</scope>
    <source>
        <strain evidence="2">CHK195-11698</strain>
    </source>
</reference>
<dbReference type="AlphaFoldDB" id="A0A9D1L1F0"/>
<dbReference type="InterPro" id="IPR036705">
    <property type="entry name" value="Ribosyl_crysJ1_sf"/>
</dbReference>
<feature type="binding site" evidence="1">
    <location>
        <position position="34"/>
    </location>
    <ligand>
        <name>Mg(2+)</name>
        <dbReference type="ChEBI" id="CHEBI:18420"/>
        <label>1</label>
    </ligand>
</feature>
<feature type="binding site" evidence="1">
    <location>
        <position position="35"/>
    </location>
    <ligand>
        <name>Mg(2+)</name>
        <dbReference type="ChEBI" id="CHEBI:18420"/>
        <label>1</label>
    </ligand>
</feature>
<accession>A0A9D1L1F0</accession>
<feature type="binding site" evidence="1">
    <location>
        <position position="36"/>
    </location>
    <ligand>
        <name>Mg(2+)</name>
        <dbReference type="ChEBI" id="CHEBI:18420"/>
        <label>1</label>
    </ligand>
</feature>
<feature type="binding site" evidence="1">
    <location>
        <position position="220"/>
    </location>
    <ligand>
        <name>Mg(2+)</name>
        <dbReference type="ChEBI" id="CHEBI:18420"/>
        <label>1</label>
    </ligand>
</feature>
<dbReference type="PANTHER" id="PTHR16222">
    <property type="entry name" value="ADP-RIBOSYLGLYCOHYDROLASE"/>
    <property type="match status" value="1"/>
</dbReference>
<dbReference type="Pfam" id="PF03747">
    <property type="entry name" value="ADP_ribosyl_GH"/>
    <property type="match status" value="1"/>
</dbReference>
<evidence type="ECO:0000313" key="2">
    <source>
        <dbReference type="EMBL" id="HIU14021.1"/>
    </source>
</evidence>
<comment type="caution">
    <text evidence="2">The sequence shown here is derived from an EMBL/GenBank/DDBJ whole genome shotgun (WGS) entry which is preliminary data.</text>
</comment>
<name>A0A9D1L1F0_9FIRM</name>
<evidence type="ECO:0000256" key="1">
    <source>
        <dbReference type="PIRSR" id="PIRSR605502-1"/>
    </source>
</evidence>
<evidence type="ECO:0000313" key="3">
    <source>
        <dbReference type="Proteomes" id="UP000824175"/>
    </source>
</evidence>
<dbReference type="GO" id="GO:0046872">
    <property type="term" value="F:metal ion binding"/>
    <property type="evidence" value="ECO:0007669"/>
    <property type="project" value="UniProtKB-KW"/>
</dbReference>
<dbReference type="InterPro" id="IPR050792">
    <property type="entry name" value="ADP-ribosylglycohydrolase"/>
</dbReference>
<keyword evidence="1" id="KW-0479">Metal-binding</keyword>
<dbReference type="SUPFAM" id="SSF101478">
    <property type="entry name" value="ADP-ribosylglycohydrolase"/>
    <property type="match status" value="1"/>
</dbReference>
<sequence length="265" mass="29396">MLGAIFGDIVGSVFEFHPTRDMAFPLLSQGSKPTDDTFMTLAVAQALMETKGQSGEVICEALVRHMRSFGRRYPNGSYGGMFSRWLHSPRPQPYHSFGNGSAMRVSAVGWMYPTLDETLHVAELTAKVTHDHPEGIKGAAAIASAIYLARNGADKTEIKEYIMQTFQYDLNRSLDAIRPNYRFDETCQHSVPEAILCFLEGKDYEEVIRLAVTLGGDSDTLACMAGGIAEAYAGMPNDFKKEAMLRLDPFLQDIVKQFESSYRLG</sequence>
<comment type="cofactor">
    <cofactor evidence="1">
        <name>Mg(2+)</name>
        <dbReference type="ChEBI" id="CHEBI:18420"/>
    </cofactor>
    <text evidence="1">Binds 2 magnesium ions per subunit.</text>
</comment>
<dbReference type="InterPro" id="IPR005502">
    <property type="entry name" value="Ribosyl_crysJ1"/>
</dbReference>
<reference evidence="2" key="1">
    <citation type="submission" date="2020-10" db="EMBL/GenBank/DDBJ databases">
        <authorList>
            <person name="Gilroy R."/>
        </authorList>
    </citation>
    <scope>NUCLEOTIDE SEQUENCE</scope>
    <source>
        <strain evidence="2">CHK195-11698</strain>
    </source>
</reference>
<dbReference type="EMBL" id="DVMJ01000066">
    <property type="protein sequence ID" value="HIU14021.1"/>
    <property type="molecule type" value="Genomic_DNA"/>
</dbReference>
<proteinExistence type="predicted"/>
<dbReference type="Proteomes" id="UP000824175">
    <property type="component" value="Unassembled WGS sequence"/>
</dbReference>
<dbReference type="Gene3D" id="1.10.4080.10">
    <property type="entry name" value="ADP-ribosylation/Crystallin J1"/>
    <property type="match status" value="1"/>
</dbReference>
<dbReference type="PANTHER" id="PTHR16222:SF12">
    <property type="entry name" value="ADP-RIBOSYLGLYCOHYDROLASE-RELATED"/>
    <property type="match status" value="1"/>
</dbReference>
<protein>
    <submittedName>
        <fullName evidence="2">ADP-ribosylglycohydrolase family protein</fullName>
    </submittedName>
</protein>
<organism evidence="2 3">
    <name type="scientific">Candidatus Fimiplasma intestinipullorum</name>
    <dbReference type="NCBI Taxonomy" id="2840825"/>
    <lineage>
        <taxon>Bacteria</taxon>
        <taxon>Bacillati</taxon>
        <taxon>Bacillota</taxon>
        <taxon>Clostridia</taxon>
        <taxon>Eubacteriales</taxon>
        <taxon>Candidatus Fimiplasma</taxon>
    </lineage>
</organism>
<feature type="binding site" evidence="1">
    <location>
        <position position="217"/>
    </location>
    <ligand>
        <name>Mg(2+)</name>
        <dbReference type="ChEBI" id="CHEBI:18420"/>
        <label>1</label>
    </ligand>
</feature>
<keyword evidence="1" id="KW-0460">Magnesium</keyword>
<gene>
    <name evidence="2" type="ORF">IAD15_08135</name>
</gene>
<feature type="binding site" evidence="1">
    <location>
        <position position="219"/>
    </location>
    <ligand>
        <name>Mg(2+)</name>
        <dbReference type="ChEBI" id="CHEBI:18420"/>
        <label>1</label>
    </ligand>
</feature>